<dbReference type="Gene3D" id="1.10.287.1060">
    <property type="entry name" value="ESAT-6-like"/>
    <property type="match status" value="1"/>
</dbReference>
<name>A0ABV3DGK7_9ACTN</name>
<evidence type="ECO:0000313" key="3">
    <source>
        <dbReference type="Proteomes" id="UP001551482"/>
    </source>
</evidence>
<dbReference type="InterPro" id="IPR010310">
    <property type="entry name" value="T7SS_ESAT-6-like"/>
</dbReference>
<proteinExistence type="inferred from homology"/>
<comment type="similarity">
    <text evidence="1">Belongs to the WXG100 family.</text>
</comment>
<evidence type="ECO:0000313" key="2">
    <source>
        <dbReference type="EMBL" id="MEU8134894.1"/>
    </source>
</evidence>
<protein>
    <recommendedName>
        <fullName evidence="1">ESAT-6-like protein</fullName>
    </recommendedName>
</protein>
<dbReference type="RefSeq" id="WP_358353941.1">
    <property type="nucleotide sequence ID" value="NZ_JBEZFP010000033.1"/>
</dbReference>
<dbReference type="NCBIfam" id="TIGR03930">
    <property type="entry name" value="WXG100_ESAT6"/>
    <property type="match status" value="1"/>
</dbReference>
<dbReference type="InterPro" id="IPR036689">
    <property type="entry name" value="ESAT-6-like_sf"/>
</dbReference>
<keyword evidence="3" id="KW-1185">Reference proteome</keyword>
<dbReference type="EMBL" id="JBEZFP010000033">
    <property type="protein sequence ID" value="MEU8134894.1"/>
    <property type="molecule type" value="Genomic_DNA"/>
</dbReference>
<reference evidence="2 3" key="1">
    <citation type="submission" date="2024-06" db="EMBL/GenBank/DDBJ databases">
        <title>The Natural Products Discovery Center: Release of the First 8490 Sequenced Strains for Exploring Actinobacteria Biosynthetic Diversity.</title>
        <authorList>
            <person name="Kalkreuter E."/>
            <person name="Kautsar S.A."/>
            <person name="Yang D."/>
            <person name="Bader C.D."/>
            <person name="Teijaro C.N."/>
            <person name="Fluegel L."/>
            <person name="Davis C.M."/>
            <person name="Simpson J.R."/>
            <person name="Lauterbach L."/>
            <person name="Steele A.D."/>
            <person name="Gui C."/>
            <person name="Meng S."/>
            <person name="Li G."/>
            <person name="Viehrig K."/>
            <person name="Ye F."/>
            <person name="Su P."/>
            <person name="Kiefer A.F."/>
            <person name="Nichols A."/>
            <person name="Cepeda A.J."/>
            <person name="Yan W."/>
            <person name="Fan B."/>
            <person name="Jiang Y."/>
            <person name="Adhikari A."/>
            <person name="Zheng C.-J."/>
            <person name="Schuster L."/>
            <person name="Cowan T.M."/>
            <person name="Smanski M.J."/>
            <person name="Chevrette M.G."/>
            <person name="De Carvalho L.P.S."/>
            <person name="Shen B."/>
        </authorList>
    </citation>
    <scope>NUCLEOTIDE SEQUENCE [LARGE SCALE GENOMIC DNA]</scope>
    <source>
        <strain evidence="2 3">NPDC048946</strain>
    </source>
</reference>
<sequence length="96" mass="10469">MGSPIVVTFATIQEAAGQIRTINGDVRSRLDELKRQVDAVAAGWEGQAHSDYMVRQAKWTEAQTALCALLDQIATALTQTADVYQQTESANAKMWG</sequence>
<dbReference type="Pfam" id="PF06013">
    <property type="entry name" value="WXG100"/>
    <property type="match status" value="1"/>
</dbReference>
<dbReference type="SUPFAM" id="SSF140453">
    <property type="entry name" value="EsxAB dimer-like"/>
    <property type="match status" value="1"/>
</dbReference>
<accession>A0ABV3DGK7</accession>
<evidence type="ECO:0000256" key="1">
    <source>
        <dbReference type="RuleBase" id="RU362001"/>
    </source>
</evidence>
<dbReference type="Proteomes" id="UP001551482">
    <property type="component" value="Unassembled WGS sequence"/>
</dbReference>
<gene>
    <name evidence="2" type="ORF">AB0C36_15415</name>
</gene>
<comment type="caution">
    <text evidence="2">The sequence shown here is derived from an EMBL/GenBank/DDBJ whole genome shotgun (WGS) entry which is preliminary data.</text>
</comment>
<organism evidence="2 3">
    <name type="scientific">Streptodolium elevatio</name>
    <dbReference type="NCBI Taxonomy" id="3157996"/>
    <lineage>
        <taxon>Bacteria</taxon>
        <taxon>Bacillati</taxon>
        <taxon>Actinomycetota</taxon>
        <taxon>Actinomycetes</taxon>
        <taxon>Kitasatosporales</taxon>
        <taxon>Streptomycetaceae</taxon>
        <taxon>Streptodolium</taxon>
    </lineage>
</organism>